<dbReference type="SUPFAM" id="SSF55874">
    <property type="entry name" value="ATPase domain of HSP90 chaperone/DNA topoisomerase II/histidine kinase"/>
    <property type="match status" value="1"/>
</dbReference>
<dbReference type="eggNOG" id="COG3706">
    <property type="taxonomic scope" value="Bacteria"/>
</dbReference>
<dbReference type="PANTHER" id="PTHR41523:SF8">
    <property type="entry name" value="ETHYLENE RESPONSE SENSOR PROTEIN"/>
    <property type="match status" value="1"/>
</dbReference>
<keyword evidence="3" id="KW-0597">Phosphoprotein</keyword>
<organism evidence="10 11">
    <name type="scientific">Spirochaeta africana (strain ATCC 700263 / DSM 8902 / Z-7692)</name>
    <dbReference type="NCBI Taxonomy" id="889378"/>
    <lineage>
        <taxon>Bacteria</taxon>
        <taxon>Pseudomonadati</taxon>
        <taxon>Spirochaetota</taxon>
        <taxon>Spirochaetia</taxon>
        <taxon>Spirochaetales</taxon>
        <taxon>Spirochaetaceae</taxon>
        <taxon>Spirochaeta</taxon>
    </lineage>
</organism>
<dbReference type="Pfam" id="PF13474">
    <property type="entry name" value="SnoaL_3"/>
    <property type="match status" value="1"/>
</dbReference>
<evidence type="ECO:0000256" key="3">
    <source>
        <dbReference type="ARBA" id="ARBA00022553"/>
    </source>
</evidence>
<dbReference type="PANTHER" id="PTHR41523">
    <property type="entry name" value="TWO-COMPONENT SYSTEM SENSOR PROTEIN"/>
    <property type="match status" value="1"/>
</dbReference>
<comment type="catalytic activity">
    <reaction evidence="1">
        <text>ATP + protein L-histidine = ADP + protein N-phospho-L-histidine.</text>
        <dbReference type="EC" id="2.7.13.3"/>
    </reaction>
</comment>
<sequence>MNTDAKLQELRACWLRYLDAYLSQRNLEAISELVGPGIHGVGTALDELAFSREASLQLFQRDIAQAANPIAYTIRKEHLSIPSATVGLVVCELDLTTEMLGQQLKLNHMRMSLVFVRTRDDWLLEHIHVSFPAELHGPDESYPYKELEERAAILQREVTERTARLQHALAQKDILMRELHHRVKNNLSLVSSLIGLSDLNSADDVADIRHRIKAIGLVHDKLFQLGTADQVPLREYLQDLLQTVFGSLATRPIEIQNQAAEIELPSHLAIPLGLLVNELATNAIKYGFTDESPAWFLVQLEPAGPGEIRAGQDIRNAVLRVTNSGPPFPDGVSLETAESMGLRLVQAMAEQLGGQLELTRKPRPLFTVTFPA</sequence>
<evidence type="ECO:0000256" key="4">
    <source>
        <dbReference type="ARBA" id="ARBA00022679"/>
    </source>
</evidence>
<dbReference type="InterPro" id="IPR036890">
    <property type="entry name" value="HATPase_C_sf"/>
</dbReference>
<dbReference type="HOGENOM" id="CLU_743745_0_0_12"/>
<keyword evidence="6 10" id="KW-0418">Kinase</keyword>
<dbReference type="RefSeq" id="WP_014456195.1">
    <property type="nucleotide sequence ID" value="NC_017098.1"/>
</dbReference>
<evidence type="ECO:0000256" key="2">
    <source>
        <dbReference type="ARBA" id="ARBA00012438"/>
    </source>
</evidence>
<name>H9UL19_SPIAZ</name>
<dbReference type="Pfam" id="PF07568">
    <property type="entry name" value="HisKA_2"/>
    <property type="match status" value="1"/>
</dbReference>
<keyword evidence="4" id="KW-0808">Transferase</keyword>
<dbReference type="InterPro" id="IPR011102">
    <property type="entry name" value="Sig_transdc_His_kinase_HWE"/>
</dbReference>
<evidence type="ECO:0000313" key="10">
    <source>
        <dbReference type="EMBL" id="AFG38212.1"/>
    </source>
</evidence>
<evidence type="ECO:0000256" key="6">
    <source>
        <dbReference type="ARBA" id="ARBA00022777"/>
    </source>
</evidence>
<dbReference type="GO" id="GO:0004673">
    <property type="term" value="F:protein histidine kinase activity"/>
    <property type="evidence" value="ECO:0007669"/>
    <property type="project" value="UniProtKB-EC"/>
</dbReference>
<dbReference type="SUPFAM" id="SSF54427">
    <property type="entry name" value="NTF2-like"/>
    <property type="match status" value="1"/>
</dbReference>
<dbReference type="SMART" id="SM00387">
    <property type="entry name" value="HATPase_c"/>
    <property type="match status" value="1"/>
</dbReference>
<dbReference type="EMBL" id="CP003282">
    <property type="protein sequence ID" value="AFG38212.1"/>
    <property type="molecule type" value="Genomic_DNA"/>
</dbReference>
<dbReference type="KEGG" id="sfc:Spiaf_2176"/>
<dbReference type="InterPro" id="IPR011495">
    <property type="entry name" value="Sig_transdc_His_kin_sub2_dim/P"/>
</dbReference>
<dbReference type="GO" id="GO:0005524">
    <property type="term" value="F:ATP binding"/>
    <property type="evidence" value="ECO:0007669"/>
    <property type="project" value="UniProtKB-KW"/>
</dbReference>
<evidence type="ECO:0000256" key="1">
    <source>
        <dbReference type="ARBA" id="ARBA00000085"/>
    </source>
</evidence>
<dbReference type="AlphaFoldDB" id="H9UL19"/>
<feature type="domain" description="Signal transduction histidine kinase HWE region" evidence="9">
    <location>
        <begin position="178"/>
        <end position="259"/>
    </location>
</feature>
<evidence type="ECO:0000259" key="9">
    <source>
        <dbReference type="SMART" id="SM00911"/>
    </source>
</evidence>
<dbReference type="Proteomes" id="UP000007383">
    <property type="component" value="Chromosome"/>
</dbReference>
<dbReference type="SMART" id="SM00911">
    <property type="entry name" value="HWE_HK"/>
    <property type="match status" value="1"/>
</dbReference>
<protein>
    <recommendedName>
        <fullName evidence="2">histidine kinase</fullName>
        <ecNumber evidence="2">2.7.13.3</ecNumber>
    </recommendedName>
</protein>
<keyword evidence="11" id="KW-1185">Reference proteome</keyword>
<dbReference type="Gene3D" id="3.30.565.10">
    <property type="entry name" value="Histidine kinase-like ATPase, C-terminal domain"/>
    <property type="match status" value="1"/>
</dbReference>
<dbReference type="eggNOG" id="COG3920">
    <property type="taxonomic scope" value="Bacteria"/>
</dbReference>
<dbReference type="InterPro" id="IPR003594">
    <property type="entry name" value="HATPase_dom"/>
</dbReference>
<evidence type="ECO:0000256" key="7">
    <source>
        <dbReference type="ARBA" id="ARBA00022840"/>
    </source>
</evidence>
<dbReference type="PATRIC" id="fig|889378.3.peg.2152"/>
<dbReference type="InterPro" id="IPR032710">
    <property type="entry name" value="NTF2-like_dom_sf"/>
</dbReference>
<dbReference type="EC" id="2.7.13.3" evidence="2"/>
<dbReference type="InterPro" id="IPR037401">
    <property type="entry name" value="SnoaL-like"/>
</dbReference>
<evidence type="ECO:0000259" key="8">
    <source>
        <dbReference type="SMART" id="SM00387"/>
    </source>
</evidence>
<dbReference type="Gene3D" id="3.10.450.50">
    <property type="match status" value="1"/>
</dbReference>
<accession>H9UL19</accession>
<keyword evidence="5" id="KW-0547">Nucleotide-binding</keyword>
<dbReference type="Pfam" id="PF02518">
    <property type="entry name" value="HATPase_c"/>
    <property type="match status" value="1"/>
</dbReference>
<keyword evidence="7" id="KW-0067">ATP-binding</keyword>
<reference evidence="11" key="1">
    <citation type="journal article" date="2013" name="Stand. Genomic Sci.">
        <title>Complete genome sequence of the halophilic bacterium Spirochaeta africana type strain (Z-7692(T)) from the alkaline Lake Magadi in the East African Rift.</title>
        <authorList>
            <person name="Liolos K."/>
            <person name="Abt B."/>
            <person name="Scheuner C."/>
            <person name="Teshima H."/>
            <person name="Held B."/>
            <person name="Lapidus A."/>
            <person name="Nolan M."/>
            <person name="Lucas S."/>
            <person name="Deshpande S."/>
            <person name="Cheng J.F."/>
            <person name="Tapia R."/>
            <person name="Goodwin L.A."/>
            <person name="Pitluck S."/>
            <person name="Pagani I."/>
            <person name="Ivanova N."/>
            <person name="Mavromatis K."/>
            <person name="Mikhailova N."/>
            <person name="Huntemann M."/>
            <person name="Pati A."/>
            <person name="Chen A."/>
            <person name="Palaniappan K."/>
            <person name="Land M."/>
            <person name="Rohde M."/>
            <person name="Tindall B.J."/>
            <person name="Detter J.C."/>
            <person name="Goker M."/>
            <person name="Bristow J."/>
            <person name="Eisen J.A."/>
            <person name="Markowitz V."/>
            <person name="Hugenholtz P."/>
            <person name="Woyke T."/>
            <person name="Klenk H.P."/>
            <person name="Kyrpides N.C."/>
        </authorList>
    </citation>
    <scope>NUCLEOTIDE SEQUENCE</scope>
    <source>
        <strain evidence="11">ATCC 700263 / DSM 8902 / Z-7692</strain>
    </source>
</reference>
<evidence type="ECO:0000313" key="11">
    <source>
        <dbReference type="Proteomes" id="UP000007383"/>
    </source>
</evidence>
<evidence type="ECO:0000256" key="5">
    <source>
        <dbReference type="ARBA" id="ARBA00022741"/>
    </source>
</evidence>
<gene>
    <name evidence="10" type="ordered locus">Spiaf_2176</name>
</gene>
<proteinExistence type="predicted"/>
<dbReference type="Gene3D" id="3.30.450.20">
    <property type="entry name" value="PAS domain"/>
    <property type="match status" value="1"/>
</dbReference>
<dbReference type="STRING" id="889378.Spiaf_2176"/>
<feature type="domain" description="Histidine kinase/HSP90-like ATPase" evidence="8">
    <location>
        <begin position="267"/>
        <end position="372"/>
    </location>
</feature>